<protein>
    <submittedName>
        <fullName evidence="1">Uncharacterized protein</fullName>
    </submittedName>
</protein>
<keyword evidence="2" id="KW-1185">Reference proteome</keyword>
<comment type="caution">
    <text evidence="1">The sequence shown here is derived from an EMBL/GenBank/DDBJ whole genome shotgun (WGS) entry which is preliminary data.</text>
</comment>
<dbReference type="EMBL" id="JAYMYQ010000005">
    <property type="protein sequence ID" value="KAK7330333.1"/>
    <property type="molecule type" value="Genomic_DNA"/>
</dbReference>
<evidence type="ECO:0000313" key="2">
    <source>
        <dbReference type="Proteomes" id="UP001367508"/>
    </source>
</evidence>
<accession>A0AAN9QGC1</accession>
<name>A0AAN9QGC1_CANGL</name>
<proteinExistence type="predicted"/>
<evidence type="ECO:0000313" key="1">
    <source>
        <dbReference type="EMBL" id="KAK7330333.1"/>
    </source>
</evidence>
<dbReference type="Proteomes" id="UP001367508">
    <property type="component" value="Unassembled WGS sequence"/>
</dbReference>
<organism evidence="1 2">
    <name type="scientific">Canavalia gladiata</name>
    <name type="common">Sword bean</name>
    <name type="synonym">Dolichos gladiatus</name>
    <dbReference type="NCBI Taxonomy" id="3824"/>
    <lineage>
        <taxon>Eukaryota</taxon>
        <taxon>Viridiplantae</taxon>
        <taxon>Streptophyta</taxon>
        <taxon>Embryophyta</taxon>
        <taxon>Tracheophyta</taxon>
        <taxon>Spermatophyta</taxon>
        <taxon>Magnoliopsida</taxon>
        <taxon>eudicotyledons</taxon>
        <taxon>Gunneridae</taxon>
        <taxon>Pentapetalae</taxon>
        <taxon>rosids</taxon>
        <taxon>fabids</taxon>
        <taxon>Fabales</taxon>
        <taxon>Fabaceae</taxon>
        <taxon>Papilionoideae</taxon>
        <taxon>50 kb inversion clade</taxon>
        <taxon>NPAAA clade</taxon>
        <taxon>indigoferoid/millettioid clade</taxon>
        <taxon>Phaseoleae</taxon>
        <taxon>Canavalia</taxon>
    </lineage>
</organism>
<sequence length="67" mass="7699">MQKYKGSSVNSRSVNKICLLIAQTRQKITYERILSQHSQRSAKTTEKAEVTCEQLPNKIPFLINYAL</sequence>
<dbReference type="AlphaFoldDB" id="A0AAN9QGC1"/>
<gene>
    <name evidence="1" type="ORF">VNO77_24523</name>
</gene>
<reference evidence="1 2" key="1">
    <citation type="submission" date="2024-01" db="EMBL/GenBank/DDBJ databases">
        <title>The genomes of 5 underutilized Papilionoideae crops provide insights into root nodulation and disease resistanc.</title>
        <authorList>
            <person name="Jiang F."/>
        </authorList>
    </citation>
    <scope>NUCLEOTIDE SEQUENCE [LARGE SCALE GENOMIC DNA]</scope>
    <source>
        <strain evidence="1">LVBAO_FW01</strain>
        <tissue evidence="1">Leaves</tissue>
    </source>
</reference>